<dbReference type="InterPro" id="IPR002745">
    <property type="entry name" value="Ptrans_KptA/Tpt1"/>
</dbReference>
<evidence type="ECO:0000313" key="7">
    <source>
        <dbReference type="Proteomes" id="UP000070119"/>
    </source>
</evidence>
<reference evidence="6 7" key="1">
    <citation type="submission" date="2015-11" db="EMBL/GenBank/DDBJ databases">
        <authorList>
            <person name="Sahl J."/>
            <person name="Wagner D."/>
            <person name="Keim P."/>
        </authorList>
    </citation>
    <scope>NUCLEOTIDE SEQUENCE [LARGE SCALE GENOMIC DNA]</scope>
    <source>
        <strain evidence="6 7">MSMB1157</strain>
    </source>
</reference>
<dbReference type="InterPro" id="IPR042080">
    <property type="entry name" value="RNA_2'-PTrans_N"/>
</dbReference>
<gene>
    <name evidence="5" type="primary">kptA</name>
    <name evidence="6" type="ORF">WK57_27985</name>
</gene>
<accession>A0AA40R458</accession>
<dbReference type="GO" id="GO:0006388">
    <property type="term" value="P:tRNA splicing, via endonucleolytic cleavage and ligation"/>
    <property type="evidence" value="ECO:0007669"/>
    <property type="project" value="UniProtKB-UniRule"/>
</dbReference>
<dbReference type="Gene3D" id="1.10.10.970">
    <property type="entry name" value="RNA 2'-phosphotransferase, Tpt1/KptA family, N-terminal domain"/>
    <property type="match status" value="1"/>
</dbReference>
<comment type="caution">
    <text evidence="6">The sequence shown here is derived from an EMBL/GenBank/DDBJ whole genome shotgun (WGS) entry which is preliminary data.</text>
</comment>
<dbReference type="EMBL" id="LNJU01000005">
    <property type="protein sequence ID" value="KWZ52867.1"/>
    <property type="molecule type" value="Genomic_DNA"/>
</dbReference>
<dbReference type="SUPFAM" id="SSF56399">
    <property type="entry name" value="ADP-ribosylation"/>
    <property type="match status" value="1"/>
</dbReference>
<dbReference type="PANTHER" id="PTHR12684:SF2">
    <property type="entry name" value="TRNA 2'-PHOSPHOTRANSFERASE 1"/>
    <property type="match status" value="1"/>
</dbReference>
<dbReference type="Proteomes" id="UP000070119">
    <property type="component" value="Chromosome 2"/>
</dbReference>
<evidence type="ECO:0000256" key="5">
    <source>
        <dbReference type="HAMAP-Rule" id="MF_00299"/>
    </source>
</evidence>
<proteinExistence type="inferred from homology"/>
<evidence type="ECO:0000256" key="2">
    <source>
        <dbReference type="ARBA" id="ARBA00022679"/>
    </source>
</evidence>
<dbReference type="PANTHER" id="PTHR12684">
    <property type="entry name" value="PUTATIVE PHOSPHOTRANSFERASE"/>
    <property type="match status" value="1"/>
</dbReference>
<dbReference type="InterPro" id="IPR042081">
    <property type="entry name" value="RNA_2'-PTrans_C"/>
</dbReference>
<comment type="function">
    <text evidence="4 5">Removes the 2'-phosphate from RNA via an intermediate in which the phosphate is ADP-ribosylated by NAD followed by a presumed transesterification to release the RNA and generate ADP-ribose 1''-2''-cyclic phosphate (APPR&gt;P). May function as an ADP-ribosylase.</text>
</comment>
<evidence type="ECO:0000256" key="3">
    <source>
        <dbReference type="ARBA" id="ARBA00023027"/>
    </source>
</evidence>
<dbReference type="HAMAP" id="MF_00299">
    <property type="entry name" value="KptA"/>
    <property type="match status" value="1"/>
</dbReference>
<keyword evidence="3 5" id="KW-0520">NAD</keyword>
<protein>
    <recommendedName>
        <fullName evidence="5">Probable RNA 2'-phosphotransferase</fullName>
        <ecNumber evidence="5">2.7.1.-</ecNumber>
    </recommendedName>
</protein>
<name>A0AA40R458_9BURK</name>
<dbReference type="GO" id="GO:0000215">
    <property type="term" value="F:tRNA 2'-phosphotransferase activity"/>
    <property type="evidence" value="ECO:0007669"/>
    <property type="project" value="TreeGrafter"/>
</dbReference>
<evidence type="ECO:0000256" key="1">
    <source>
        <dbReference type="ARBA" id="ARBA00009836"/>
    </source>
</evidence>
<evidence type="ECO:0000313" key="6">
    <source>
        <dbReference type="EMBL" id="KWZ52867.1"/>
    </source>
</evidence>
<dbReference type="AlphaFoldDB" id="A0AA40R458"/>
<keyword evidence="2 5" id="KW-0808">Transferase</keyword>
<sequence>MNTDTKKALDETSKYLSYVLRHAPQAVGLQLDPEGWADLDALIAGASRAGRALDRATIQAVVATNDKKRFALSGDGRRIRAVQGHSTPDVLYHGTATRFLDSIREQGLKAGARHHVHLSRDVTTAIAVGTRYGKPVVLAIDAQRMHARGFRFFVAENGVWLTDAVPAEFLSTLDTPAA</sequence>
<organism evidence="6 7">
    <name type="scientific">Burkholderia ubonensis</name>
    <dbReference type="NCBI Taxonomy" id="101571"/>
    <lineage>
        <taxon>Bacteria</taxon>
        <taxon>Pseudomonadati</taxon>
        <taxon>Pseudomonadota</taxon>
        <taxon>Betaproteobacteria</taxon>
        <taxon>Burkholderiales</taxon>
        <taxon>Burkholderiaceae</taxon>
        <taxon>Burkholderia</taxon>
        <taxon>Burkholderia cepacia complex</taxon>
    </lineage>
</organism>
<dbReference type="Gene3D" id="3.20.170.30">
    <property type="match status" value="1"/>
</dbReference>
<dbReference type="EC" id="2.7.1.-" evidence="5"/>
<dbReference type="InterPro" id="IPR022928">
    <property type="entry name" value="RNA_2'-PTrans_KptA"/>
</dbReference>
<evidence type="ECO:0000256" key="4">
    <source>
        <dbReference type="ARBA" id="ARBA00025212"/>
    </source>
</evidence>
<dbReference type="GO" id="GO:0003950">
    <property type="term" value="F:NAD+ poly-ADP-ribosyltransferase activity"/>
    <property type="evidence" value="ECO:0007669"/>
    <property type="project" value="InterPro"/>
</dbReference>
<dbReference type="Pfam" id="PF01885">
    <property type="entry name" value="PTS_2-RNA"/>
    <property type="match status" value="1"/>
</dbReference>
<comment type="similarity">
    <text evidence="1 5">Belongs to the KptA/TPT1 family.</text>
</comment>
<dbReference type="RefSeq" id="WP_060969500.1">
    <property type="nucleotide sequence ID" value="NZ_CM003772.1"/>
</dbReference>